<gene>
    <name evidence="2" type="ORF">SCF082_LOCUS24602</name>
</gene>
<feature type="compositionally biased region" description="Basic and acidic residues" evidence="1">
    <location>
        <begin position="375"/>
        <end position="389"/>
    </location>
</feature>
<organism evidence="2 3">
    <name type="scientific">Durusdinium trenchii</name>
    <dbReference type="NCBI Taxonomy" id="1381693"/>
    <lineage>
        <taxon>Eukaryota</taxon>
        <taxon>Sar</taxon>
        <taxon>Alveolata</taxon>
        <taxon>Dinophyceae</taxon>
        <taxon>Suessiales</taxon>
        <taxon>Symbiodiniaceae</taxon>
        <taxon>Durusdinium</taxon>
    </lineage>
</organism>
<evidence type="ECO:0000313" key="2">
    <source>
        <dbReference type="EMBL" id="CAK9042878.1"/>
    </source>
</evidence>
<reference evidence="2 3" key="1">
    <citation type="submission" date="2024-02" db="EMBL/GenBank/DDBJ databases">
        <authorList>
            <person name="Chen Y."/>
            <person name="Shah S."/>
            <person name="Dougan E. K."/>
            <person name="Thang M."/>
            <person name="Chan C."/>
        </authorList>
    </citation>
    <scope>NUCLEOTIDE SEQUENCE [LARGE SCALE GENOMIC DNA]</scope>
</reference>
<keyword evidence="3" id="KW-1185">Reference proteome</keyword>
<name>A0ABP0LVA7_9DINO</name>
<evidence type="ECO:0000256" key="1">
    <source>
        <dbReference type="SAM" id="MobiDB-lite"/>
    </source>
</evidence>
<dbReference type="Proteomes" id="UP001642464">
    <property type="component" value="Unassembled WGS sequence"/>
</dbReference>
<dbReference type="EMBL" id="CAXAMM010018191">
    <property type="protein sequence ID" value="CAK9042878.1"/>
    <property type="molecule type" value="Genomic_DNA"/>
</dbReference>
<proteinExistence type="predicted"/>
<evidence type="ECO:0000313" key="3">
    <source>
        <dbReference type="Proteomes" id="UP001642464"/>
    </source>
</evidence>
<feature type="region of interest" description="Disordered" evidence="1">
    <location>
        <begin position="366"/>
        <end position="418"/>
    </location>
</feature>
<sequence length="418" mass="46622">MPTETATRDFERLTVMCLKKWRTMRTPSQNHVRTSIYVRNLQYRLAPCIAVLPQYFGFSDVGLRIPLQDRFHLDPSRPSGRCTRNEKPRDHLCYPEGIHREVALEGARLAIEARDVAEMHKSLAALLGQGACAKRARTWPRPLRDEVLGFRLLYLAHGGLQGHPGSLTSELVDFLQETSGHAGPCWRFAEALRRAQAAGNWARHLSLAARGPKPTGQAAAALDRSGRLAWTLAAHVRRKSLEVLAKAFPQGVRSGRAAQLLGLQDSDDFEAWLATEFPGEELLQGETLNTAAVGVCFSKERAAIAQREAHRSLPNEEEELQGFARGEVRKRLSQKDVDMALAKVQKKAAKKEKKEVHVGTVRRLQTMTTNGFVQEGEKTSKEAEEKGQEDHEEGEEESPGRTQRGASEGQECRLLFVI</sequence>
<comment type="caution">
    <text evidence="2">The sequence shown here is derived from an EMBL/GenBank/DDBJ whole genome shotgun (WGS) entry which is preliminary data.</text>
</comment>
<accession>A0ABP0LVA7</accession>
<dbReference type="Gene3D" id="1.25.40.990">
    <property type="match status" value="1"/>
</dbReference>
<protein>
    <submittedName>
        <fullName evidence="2">tRNA-dihydrouridine(16/17) synthase [NAD(P)(+)]-like</fullName>
    </submittedName>
</protein>